<dbReference type="PANTHER" id="PTHR37316:SF3">
    <property type="entry name" value="TEICHOIC ACID GLYCEROL-PHOSPHATE TRANSFERASE"/>
    <property type="match status" value="1"/>
</dbReference>
<dbReference type="InterPro" id="IPR043148">
    <property type="entry name" value="TagF_C"/>
</dbReference>
<protein>
    <submittedName>
        <fullName evidence="8">Bifunctional glycosyltransferase family 2 protein/CDP-glycerol:glycerophosphate glycerophosphotransferase</fullName>
    </submittedName>
</protein>
<evidence type="ECO:0000256" key="5">
    <source>
        <dbReference type="ARBA" id="ARBA00022944"/>
    </source>
</evidence>
<evidence type="ECO:0000256" key="4">
    <source>
        <dbReference type="ARBA" id="ARBA00022679"/>
    </source>
</evidence>
<proteinExistence type="inferred from homology"/>
<dbReference type="InterPro" id="IPR007554">
    <property type="entry name" value="Glycerophosphate_synth"/>
</dbReference>
<dbReference type="Gene3D" id="3.40.50.12580">
    <property type="match status" value="1"/>
</dbReference>
<dbReference type="CDD" id="cd00761">
    <property type="entry name" value="Glyco_tranf_GTA_type"/>
    <property type="match status" value="1"/>
</dbReference>
<dbReference type="Gene3D" id="3.90.550.10">
    <property type="entry name" value="Spore Coat Polysaccharide Biosynthesis Protein SpsA, Chain A"/>
    <property type="match status" value="1"/>
</dbReference>
<keyword evidence="3" id="KW-1003">Cell membrane</keyword>
<evidence type="ECO:0000256" key="3">
    <source>
        <dbReference type="ARBA" id="ARBA00022475"/>
    </source>
</evidence>
<evidence type="ECO:0000256" key="2">
    <source>
        <dbReference type="ARBA" id="ARBA00010488"/>
    </source>
</evidence>
<dbReference type="SUPFAM" id="SSF53756">
    <property type="entry name" value="UDP-Glycosyltransferase/glycogen phosphorylase"/>
    <property type="match status" value="1"/>
</dbReference>
<reference evidence="8 9" key="1">
    <citation type="submission" date="2024-09" db="EMBL/GenBank/DDBJ databases">
        <authorList>
            <person name="Sun Q."/>
            <person name="Mori K."/>
        </authorList>
    </citation>
    <scope>NUCLEOTIDE SEQUENCE [LARGE SCALE GENOMIC DNA]</scope>
    <source>
        <strain evidence="8 9">JCM 3331</strain>
    </source>
</reference>
<dbReference type="Pfam" id="PF00535">
    <property type="entry name" value="Glycos_transf_2"/>
    <property type="match status" value="1"/>
</dbReference>
<dbReference type="InterPro" id="IPR029044">
    <property type="entry name" value="Nucleotide-diphossugar_trans"/>
</dbReference>
<evidence type="ECO:0000256" key="1">
    <source>
        <dbReference type="ARBA" id="ARBA00004202"/>
    </source>
</evidence>
<dbReference type="Gene3D" id="3.40.50.11820">
    <property type="match status" value="1"/>
</dbReference>
<feature type="domain" description="Glycosyltransferase 2-like" evidence="7">
    <location>
        <begin position="5"/>
        <end position="113"/>
    </location>
</feature>
<comment type="caution">
    <text evidence="8">The sequence shown here is derived from an EMBL/GenBank/DDBJ whole genome shotgun (WGS) entry which is preliminary data.</text>
</comment>
<dbReference type="Pfam" id="PF04464">
    <property type="entry name" value="Glyphos_transf"/>
    <property type="match status" value="1"/>
</dbReference>
<sequence length="734" mass="80667">MPRLSVIIPVRRARGHLRECLESVLSQSFTDIEVIGVDDGAPDGSGLLLDEFAARDDRVQTVHLPADEGAGAAGRRNAGAERAVGDYFLFLEGNFVLLPGALQAVADRLDAAGDPDLLLFGHHKRPFRGRPQPTRSLELLRGLPAGRLTLAEHSGLLDIAPVSWNRAVRRTLHESEKLAFGPGQHGERMYALQTLATAASVAVLPLACVEHRRQRYLPDLADESEPTDGTTPLQLVEAYAGLMMFLGDRPVLHPLRTLFFDRAAQELLGGYPSVKRRLRRRYVRSVAAFHRTHRPDGHRFPGGAKGLRPRLIGAGRYAALGVLDTVLALRRSARSAPAALRAQAKARLSARYYWWQRRRPLDRGLAVYAAYWNRGVSCNPEAIFRKAQELAPGVRGVWVVSKNQVDAVPPGIDHVVPGTLRYWALLARATYFFNNVNFPDHLVKRPGQIHVMTHHGTPLKIMGLDQMEYPAAAQGLNFDRLLQRVDRWDWSVSANPHSTEVWARAYPSAARSLETGYPRNDVLTAATGAQIAKIRAGLGIRPGQRAVLYAPTHRDYEASFTSRIDLERLADALGPGTVIMVRAHYFYDGAGLPNRPTLLDVCDHPRIEELCLAADALVTDYSSVMFDYAALDRPIVVHAPDWETYRTVRGVCFDLLSGAPGDTPGAVSTSTEELARILLDGSWDSAENGALRAAFRARFCPYDDGHAAERVVRAVLLGEPAAPGGRLPSITGRA</sequence>
<evidence type="ECO:0000313" key="9">
    <source>
        <dbReference type="Proteomes" id="UP001589710"/>
    </source>
</evidence>
<comment type="similarity">
    <text evidence="2">Belongs to the CDP-glycerol glycerophosphotransferase family.</text>
</comment>
<evidence type="ECO:0000259" key="7">
    <source>
        <dbReference type="Pfam" id="PF00535"/>
    </source>
</evidence>
<evidence type="ECO:0000256" key="6">
    <source>
        <dbReference type="ARBA" id="ARBA00023136"/>
    </source>
</evidence>
<comment type="subcellular location">
    <subcellularLocation>
        <location evidence="1">Cell membrane</location>
        <topology evidence="1">Peripheral membrane protein</topology>
    </subcellularLocation>
</comment>
<keyword evidence="9" id="KW-1185">Reference proteome</keyword>
<keyword evidence="6" id="KW-0472">Membrane</keyword>
<gene>
    <name evidence="8" type="ORF">ACFFTL_19565</name>
</gene>
<dbReference type="PANTHER" id="PTHR37316">
    <property type="entry name" value="TEICHOIC ACID GLYCEROL-PHOSPHATE PRIMASE"/>
    <property type="match status" value="1"/>
</dbReference>
<dbReference type="Proteomes" id="UP001589710">
    <property type="component" value="Unassembled WGS sequence"/>
</dbReference>
<dbReference type="InterPro" id="IPR001173">
    <property type="entry name" value="Glyco_trans_2-like"/>
</dbReference>
<organism evidence="8 9">
    <name type="scientific">Streptomyces yanii</name>
    <dbReference type="NCBI Taxonomy" id="78510"/>
    <lineage>
        <taxon>Bacteria</taxon>
        <taxon>Bacillati</taxon>
        <taxon>Actinomycetota</taxon>
        <taxon>Actinomycetes</taxon>
        <taxon>Kitasatosporales</taxon>
        <taxon>Streptomycetaceae</taxon>
        <taxon>Streptomyces</taxon>
    </lineage>
</organism>
<name>A0ABV5R9B1_9ACTN</name>
<evidence type="ECO:0000313" key="8">
    <source>
        <dbReference type="EMBL" id="MFB9574425.1"/>
    </source>
</evidence>
<dbReference type="EMBL" id="JBHMCG010000097">
    <property type="protein sequence ID" value="MFB9574425.1"/>
    <property type="molecule type" value="Genomic_DNA"/>
</dbReference>
<dbReference type="RefSeq" id="WP_345517820.1">
    <property type="nucleotide sequence ID" value="NZ_BAAAXD010000045.1"/>
</dbReference>
<keyword evidence="4" id="KW-0808">Transferase</keyword>
<dbReference type="InterPro" id="IPR043149">
    <property type="entry name" value="TagF_N"/>
</dbReference>
<dbReference type="SUPFAM" id="SSF53448">
    <property type="entry name" value="Nucleotide-diphospho-sugar transferases"/>
    <property type="match status" value="1"/>
</dbReference>
<keyword evidence="5" id="KW-0777">Teichoic acid biosynthesis</keyword>
<accession>A0ABV5R9B1</accession>
<dbReference type="InterPro" id="IPR051612">
    <property type="entry name" value="Teichoic_Acid_Biosynth"/>
</dbReference>